<protein>
    <recommendedName>
        <fullName evidence="3">TraB family protein</fullName>
    </recommendedName>
</protein>
<keyword evidence="2" id="KW-1185">Reference proteome</keyword>
<gene>
    <name evidence="1" type="ORF">HQ43_04290</name>
</gene>
<comment type="caution">
    <text evidence="1">The sequence shown here is derived from an EMBL/GenBank/DDBJ whole genome shotgun (WGS) entry which is preliminary data.</text>
</comment>
<evidence type="ECO:0000313" key="1">
    <source>
        <dbReference type="EMBL" id="KGN92715.1"/>
    </source>
</evidence>
<reference evidence="1 2" key="1">
    <citation type="submission" date="2014-08" db="EMBL/GenBank/DDBJ databases">
        <title>Porphyromonas canoris strain:OH2762 Genome sequencing.</title>
        <authorList>
            <person name="Wallis C."/>
            <person name="Deusch O."/>
            <person name="O'Flynn C."/>
            <person name="Davis I."/>
            <person name="Jospin G."/>
            <person name="Darling A.E."/>
            <person name="Coil D.A."/>
            <person name="Alexiev A."/>
            <person name="Horsfall A."/>
            <person name="Kirkwood N."/>
            <person name="Harris S."/>
            <person name="Eisen J.A."/>
        </authorList>
    </citation>
    <scope>NUCLEOTIDE SEQUENCE [LARGE SCALE GENOMIC DNA]</scope>
    <source>
        <strain evidence="2">COT-108 OH2762</strain>
    </source>
</reference>
<dbReference type="Pfam" id="PF18950">
    <property type="entry name" value="DUF5694"/>
    <property type="match status" value="1"/>
</dbReference>
<proteinExistence type="predicted"/>
<accession>A0ABR4XLC9</accession>
<evidence type="ECO:0008006" key="3">
    <source>
        <dbReference type="Google" id="ProtNLM"/>
    </source>
</evidence>
<dbReference type="EMBL" id="JQZV01000008">
    <property type="protein sequence ID" value="KGN92715.1"/>
    <property type="molecule type" value="Genomic_DNA"/>
</dbReference>
<dbReference type="InterPro" id="IPR043749">
    <property type="entry name" value="DUF5694"/>
</dbReference>
<name>A0ABR4XLC9_9PORP</name>
<organism evidence="1 2">
    <name type="scientific">Porphyromonas canoris</name>
    <dbReference type="NCBI Taxonomy" id="36875"/>
    <lineage>
        <taxon>Bacteria</taxon>
        <taxon>Pseudomonadati</taxon>
        <taxon>Bacteroidota</taxon>
        <taxon>Bacteroidia</taxon>
        <taxon>Bacteroidales</taxon>
        <taxon>Porphyromonadaceae</taxon>
        <taxon>Porphyromonas</taxon>
    </lineage>
</organism>
<sequence>MSMASQEKEVLIMGTMHSVPAIVKNSYKPLLRYAMKYKPEAVYVEFICPNDTVSLQFFTPRFLHISDSLRAVKSMDESRFEELRTLPLAELTEEDFGFLSEAYLIKRDRVNHLYYNYLRKYGVKGADKAFGNENEDLSFKLATAMNIRELYCMDDQQTTDKYYKAWSQTRKAGEKNGDNREGDRLIKRDYNRSILPALLGRLGKYTNSPASLYRKHLVNSFRYVKSSTPYSEEAAKYWDERNSRMAKNIASQVRDNSHLRSIVIVGAGHVVGLKEALEKCYPELKVRLMYH</sequence>
<evidence type="ECO:0000313" key="2">
    <source>
        <dbReference type="Proteomes" id="UP000030101"/>
    </source>
</evidence>
<dbReference type="Proteomes" id="UP000030101">
    <property type="component" value="Unassembled WGS sequence"/>
</dbReference>